<gene>
    <name evidence="1" type="ORF">OFLC_LOCUS9999</name>
</gene>
<dbReference type="Proteomes" id="UP000267606">
    <property type="component" value="Unassembled WGS sequence"/>
</dbReference>
<dbReference type="WBParaSite" id="OFLC_0000999901-mRNA-1">
    <property type="protein sequence ID" value="OFLC_0000999901-mRNA-1"/>
    <property type="gene ID" value="OFLC_0000999901"/>
</dbReference>
<sequence length="69" mass="7908">MVYCYRISRSVLSSSGTIIIHFGTISDLFHMSNYLLTIGTIDRTDQFPDFYHSINNYSLLHLLLYAGNS</sequence>
<accession>A0A183HR88</accession>
<dbReference type="EMBL" id="UZAJ01012865">
    <property type="protein sequence ID" value="VDO65011.1"/>
    <property type="molecule type" value="Genomic_DNA"/>
</dbReference>
<name>A0A183HR88_9BILA</name>
<dbReference type="AlphaFoldDB" id="A0A183HR88"/>
<organism evidence="3">
    <name type="scientific">Onchocerca flexuosa</name>
    <dbReference type="NCBI Taxonomy" id="387005"/>
    <lineage>
        <taxon>Eukaryota</taxon>
        <taxon>Metazoa</taxon>
        <taxon>Ecdysozoa</taxon>
        <taxon>Nematoda</taxon>
        <taxon>Chromadorea</taxon>
        <taxon>Rhabditida</taxon>
        <taxon>Spirurina</taxon>
        <taxon>Spiruromorpha</taxon>
        <taxon>Filarioidea</taxon>
        <taxon>Onchocercidae</taxon>
        <taxon>Onchocerca</taxon>
    </lineage>
</organism>
<evidence type="ECO:0000313" key="1">
    <source>
        <dbReference type="EMBL" id="VDO65011.1"/>
    </source>
</evidence>
<evidence type="ECO:0000313" key="2">
    <source>
        <dbReference type="Proteomes" id="UP000267606"/>
    </source>
</evidence>
<proteinExistence type="predicted"/>
<protein>
    <submittedName>
        <fullName evidence="3">Ovule protein</fullName>
    </submittedName>
</protein>
<reference evidence="3" key="1">
    <citation type="submission" date="2016-06" db="UniProtKB">
        <authorList>
            <consortium name="WormBaseParasite"/>
        </authorList>
    </citation>
    <scope>IDENTIFICATION</scope>
</reference>
<evidence type="ECO:0000313" key="3">
    <source>
        <dbReference type="WBParaSite" id="OFLC_0000999901-mRNA-1"/>
    </source>
</evidence>
<reference evidence="1 2" key="2">
    <citation type="submission" date="2018-11" db="EMBL/GenBank/DDBJ databases">
        <authorList>
            <consortium name="Pathogen Informatics"/>
        </authorList>
    </citation>
    <scope>NUCLEOTIDE SEQUENCE [LARGE SCALE GENOMIC DNA]</scope>
</reference>
<keyword evidence="2" id="KW-1185">Reference proteome</keyword>